<evidence type="ECO:0000313" key="1">
    <source>
        <dbReference type="EMBL" id="GLF99860.1"/>
    </source>
</evidence>
<name>A0ABQ5PBI8_9ACTN</name>
<keyword evidence="2" id="KW-1185">Reference proteome</keyword>
<dbReference type="RefSeq" id="WP_323451788.1">
    <property type="nucleotide sequence ID" value="NZ_BSBI01000025.1"/>
</dbReference>
<proteinExistence type="predicted"/>
<protein>
    <submittedName>
        <fullName evidence="1">Uncharacterized protein</fullName>
    </submittedName>
</protein>
<dbReference type="EMBL" id="BSBI01000025">
    <property type="protein sequence ID" value="GLF99860.1"/>
    <property type="molecule type" value="Genomic_DNA"/>
</dbReference>
<dbReference type="Proteomes" id="UP001291653">
    <property type="component" value="Unassembled WGS sequence"/>
</dbReference>
<sequence length="132" mass="14058">MHSSDSKAAADVAALAGQMLPWWPDLLRLPSVIRERAPGARAAVVEVPANDREKILRRAAANEVFDVTSRVAATDMANGIRNDRIDHTSHDIEIFCKEGYGGRPNQGVAGAGPAQSFTCALFVPGRAGHRAA</sequence>
<reference evidence="1 2" key="1">
    <citation type="submission" date="2022-10" db="EMBL/GenBank/DDBJ databases">
        <title>Draft genome sequence of Streptomyces sp. YSPA8.</title>
        <authorList>
            <person name="Moriuchi R."/>
            <person name="Dohra H."/>
            <person name="Yamamura H."/>
            <person name="Kodani S."/>
        </authorList>
    </citation>
    <scope>NUCLEOTIDE SEQUENCE [LARGE SCALE GENOMIC DNA]</scope>
    <source>
        <strain evidence="1 2">YSPA8</strain>
    </source>
</reference>
<evidence type="ECO:0000313" key="2">
    <source>
        <dbReference type="Proteomes" id="UP001291653"/>
    </source>
</evidence>
<accession>A0ABQ5PBI8</accession>
<gene>
    <name evidence="1" type="ORF">SYYSPA8_36205</name>
</gene>
<organism evidence="1 2">
    <name type="scientific">Streptomyces yaizuensis</name>
    <dbReference type="NCBI Taxonomy" id="2989713"/>
    <lineage>
        <taxon>Bacteria</taxon>
        <taxon>Bacillati</taxon>
        <taxon>Actinomycetota</taxon>
        <taxon>Actinomycetes</taxon>
        <taxon>Kitasatosporales</taxon>
        <taxon>Streptomycetaceae</taxon>
        <taxon>Streptomyces</taxon>
    </lineage>
</organism>
<comment type="caution">
    <text evidence="1">The sequence shown here is derived from an EMBL/GenBank/DDBJ whole genome shotgun (WGS) entry which is preliminary data.</text>
</comment>